<dbReference type="PANTHER" id="PTHR12110:SF21">
    <property type="entry name" value="XYLOSE ISOMERASE-LIKE TIM BARREL DOMAIN-CONTAINING PROTEIN"/>
    <property type="match status" value="1"/>
</dbReference>
<evidence type="ECO:0000313" key="2">
    <source>
        <dbReference type="EMBL" id="PWU69504.1"/>
    </source>
</evidence>
<comment type="caution">
    <text evidence="2">The sequence shown here is derived from an EMBL/GenBank/DDBJ whole genome shotgun (WGS) entry which is preliminary data.</text>
</comment>
<reference evidence="2 3" key="1">
    <citation type="submission" date="2018-05" db="EMBL/GenBank/DDBJ databases">
        <title>Genomic analysis of Gracilibacillus dipsosauri DD1 reveals novel features of a salt-tolerant amylase.</title>
        <authorList>
            <person name="Deutch C.E."/>
            <person name="Yang S."/>
        </authorList>
    </citation>
    <scope>NUCLEOTIDE SEQUENCE [LARGE SCALE GENOMIC DNA]</scope>
    <source>
        <strain evidence="2 3">DD1</strain>
    </source>
</reference>
<sequence>MYLYLSSTLCWNYPIPDVLQIAEAFHLDGVEVWIDQIHFHQSTLEEIIEAKKYTNQSLTIHASSWDLNPCALNPEVQRSSLKEIEYAMEVGDRLDARNITIHPGKMTIEHVDRKHYIKVLRQNLLRLAEKANQYNVHLSVELMEEKQKELITTPNDMNDLLEGLPDRIRVTFDVAHVPLDVEPNNYYEKLNRINKIHLSDTSKEAYHIALGDGESKLDRIITELKDSHLPIVLEGFDQNPSFPLLKKHLQYVEQKAVLGREALENFSYK</sequence>
<dbReference type="InterPro" id="IPR013022">
    <property type="entry name" value="Xyl_isomerase-like_TIM-brl"/>
</dbReference>
<dbReference type="InterPro" id="IPR036237">
    <property type="entry name" value="Xyl_isomerase-like_sf"/>
</dbReference>
<evidence type="ECO:0000259" key="1">
    <source>
        <dbReference type="Pfam" id="PF01261"/>
    </source>
</evidence>
<dbReference type="SUPFAM" id="SSF51658">
    <property type="entry name" value="Xylose isomerase-like"/>
    <property type="match status" value="1"/>
</dbReference>
<dbReference type="OrthoDB" id="110795at2"/>
<dbReference type="AlphaFoldDB" id="A0A317L2P7"/>
<dbReference type="Pfam" id="PF01261">
    <property type="entry name" value="AP_endonuc_2"/>
    <property type="match status" value="1"/>
</dbReference>
<dbReference type="Gene3D" id="3.20.20.150">
    <property type="entry name" value="Divalent-metal-dependent TIM barrel enzymes"/>
    <property type="match status" value="1"/>
</dbReference>
<dbReference type="InterPro" id="IPR050312">
    <property type="entry name" value="IolE/XylAMocC-like"/>
</dbReference>
<proteinExistence type="predicted"/>
<name>A0A317L2P7_9BACI</name>
<feature type="domain" description="Xylose isomerase-like TIM barrel" evidence="1">
    <location>
        <begin position="21"/>
        <end position="251"/>
    </location>
</feature>
<dbReference type="PANTHER" id="PTHR12110">
    <property type="entry name" value="HYDROXYPYRUVATE ISOMERASE"/>
    <property type="match status" value="1"/>
</dbReference>
<accession>A0A317L2P7</accession>
<dbReference type="RefSeq" id="WP_109983734.1">
    <property type="nucleotide sequence ID" value="NZ_JAJUIE010000010.1"/>
</dbReference>
<gene>
    <name evidence="2" type="ORF">DLJ74_05905</name>
</gene>
<keyword evidence="3" id="KW-1185">Reference proteome</keyword>
<dbReference type="EMBL" id="QGTD01000005">
    <property type="protein sequence ID" value="PWU69504.1"/>
    <property type="molecule type" value="Genomic_DNA"/>
</dbReference>
<protein>
    <recommendedName>
        <fullName evidence="1">Xylose isomerase-like TIM barrel domain-containing protein</fullName>
    </recommendedName>
</protein>
<dbReference type="Proteomes" id="UP000245624">
    <property type="component" value="Unassembled WGS sequence"/>
</dbReference>
<evidence type="ECO:0000313" key="3">
    <source>
        <dbReference type="Proteomes" id="UP000245624"/>
    </source>
</evidence>
<organism evidence="2 3">
    <name type="scientific">Gracilibacillus dipsosauri</name>
    <dbReference type="NCBI Taxonomy" id="178340"/>
    <lineage>
        <taxon>Bacteria</taxon>
        <taxon>Bacillati</taxon>
        <taxon>Bacillota</taxon>
        <taxon>Bacilli</taxon>
        <taxon>Bacillales</taxon>
        <taxon>Bacillaceae</taxon>
        <taxon>Gracilibacillus</taxon>
    </lineage>
</organism>